<evidence type="ECO:0000313" key="2">
    <source>
        <dbReference type="EMBL" id="CAF0703815.1"/>
    </source>
</evidence>
<sequence length="143" mass="16488">MLPSLELPGQRFACRSCSLPLEKGAYRKSERQQAWFCDFARRMGSNCSDKRQTQSLRTEGKRAFQNGGLGSEVSDSCIRSEVESGRKLPKRKASGANWRKRKRRQRSARAVWHAEQTAHEWVGACQELKIEQRHKALYRSMSE</sequence>
<feature type="region of interest" description="Disordered" evidence="1">
    <location>
        <begin position="81"/>
        <end position="108"/>
    </location>
</feature>
<evidence type="ECO:0000256" key="1">
    <source>
        <dbReference type="SAM" id="MobiDB-lite"/>
    </source>
</evidence>
<dbReference type="Proteomes" id="UP000663859">
    <property type="component" value="Unassembled WGS sequence"/>
</dbReference>
<proteinExistence type="predicted"/>
<reference evidence="2" key="1">
    <citation type="submission" date="2021-02" db="EMBL/GenBank/DDBJ databases">
        <authorList>
            <person name="Cremers G."/>
            <person name="Picone N."/>
        </authorList>
    </citation>
    <scope>NUCLEOTIDE SEQUENCE</scope>
    <source>
        <strain evidence="2">PQ17</strain>
    </source>
</reference>
<name>A0A8J2BR58_9BACT</name>
<dbReference type="AlphaFoldDB" id="A0A8J2BR58"/>
<accession>A0A8J2BR58</accession>
<comment type="caution">
    <text evidence="2">The sequence shown here is derived from an EMBL/GenBank/DDBJ whole genome shotgun (WGS) entry which is preliminary data.</text>
</comment>
<gene>
    <name evidence="2" type="ORF">MPNT_60110</name>
</gene>
<dbReference type="EMBL" id="CAJNOB010000056">
    <property type="protein sequence ID" value="CAF0703815.1"/>
    <property type="molecule type" value="Genomic_DNA"/>
</dbReference>
<keyword evidence="3" id="KW-1185">Reference proteome</keyword>
<evidence type="ECO:0000313" key="3">
    <source>
        <dbReference type="Proteomes" id="UP000663859"/>
    </source>
</evidence>
<feature type="compositionally biased region" description="Basic residues" evidence="1">
    <location>
        <begin position="87"/>
        <end position="107"/>
    </location>
</feature>
<organism evidence="2 3">
    <name type="scientific">Candidatus Methylacidithermus pantelleriae</name>
    <dbReference type="NCBI Taxonomy" id="2744239"/>
    <lineage>
        <taxon>Bacteria</taxon>
        <taxon>Pseudomonadati</taxon>
        <taxon>Verrucomicrobiota</taxon>
        <taxon>Methylacidiphilae</taxon>
        <taxon>Methylacidiphilales</taxon>
        <taxon>Methylacidiphilaceae</taxon>
        <taxon>Candidatus Methylacidithermus</taxon>
    </lineage>
</organism>
<protein>
    <submittedName>
        <fullName evidence="2">Uncharacterized protein</fullName>
    </submittedName>
</protein>